<dbReference type="Pfam" id="PF02390">
    <property type="entry name" value="Methyltransf_4"/>
    <property type="match status" value="1"/>
</dbReference>
<sequence>MGEKKTKPDFKFYGRIKGVRLSDRQSRLITSLLPQVRLDLNQPLPVSHQETWLEIGFGGGEHLAHQAINNPHISFIGAEPFVNGVAKLLVAIEENNIGNLAIHDDDVRTLLPKIPDACLSRVFVLYPDPWHKQRHRKRRMVNDDTVAHFHRILKPAGVFRFASDIEDYVQWTVAAVRKHGGFEFSGDSIRDWRQPPADWHRTRYEAKALREGRTPSYISFIRR</sequence>
<dbReference type="InterPro" id="IPR055361">
    <property type="entry name" value="tRNA_methyltr_TrmB_bact"/>
</dbReference>
<gene>
    <name evidence="7" type="ORF">MNBD_ALPHA08-1371</name>
</gene>
<evidence type="ECO:0000256" key="1">
    <source>
        <dbReference type="ARBA" id="ARBA00000142"/>
    </source>
</evidence>
<evidence type="ECO:0000256" key="2">
    <source>
        <dbReference type="ARBA" id="ARBA00011977"/>
    </source>
</evidence>
<proteinExistence type="inferred from homology"/>
<dbReference type="EC" id="2.1.1.33" evidence="2"/>
<keyword evidence="6" id="KW-0819">tRNA processing</keyword>
<dbReference type="PROSITE" id="PS51625">
    <property type="entry name" value="SAM_MT_TRMB"/>
    <property type="match status" value="1"/>
</dbReference>
<evidence type="ECO:0000256" key="3">
    <source>
        <dbReference type="ARBA" id="ARBA00022603"/>
    </source>
</evidence>
<evidence type="ECO:0000256" key="5">
    <source>
        <dbReference type="ARBA" id="ARBA00022691"/>
    </source>
</evidence>
<keyword evidence="4 7" id="KW-0808">Transferase</keyword>
<keyword evidence="5" id="KW-0949">S-adenosyl-L-methionine</keyword>
<evidence type="ECO:0000313" key="7">
    <source>
        <dbReference type="EMBL" id="VAV89755.1"/>
    </source>
</evidence>
<dbReference type="NCBIfam" id="TIGR00091">
    <property type="entry name" value="tRNA (guanosine(46)-N7)-methyltransferase TrmB"/>
    <property type="match status" value="1"/>
</dbReference>
<keyword evidence="3 7" id="KW-0489">Methyltransferase</keyword>
<dbReference type="PANTHER" id="PTHR23417:SF14">
    <property type="entry name" value="PENTACOTRIPEPTIDE-REPEAT REGION OF PRORP DOMAIN-CONTAINING PROTEIN"/>
    <property type="match status" value="1"/>
</dbReference>
<comment type="catalytic activity">
    <reaction evidence="1">
        <text>guanosine(46) in tRNA + S-adenosyl-L-methionine = N(7)-methylguanosine(46) in tRNA + S-adenosyl-L-homocysteine</text>
        <dbReference type="Rhea" id="RHEA:42708"/>
        <dbReference type="Rhea" id="RHEA-COMP:10188"/>
        <dbReference type="Rhea" id="RHEA-COMP:10189"/>
        <dbReference type="ChEBI" id="CHEBI:57856"/>
        <dbReference type="ChEBI" id="CHEBI:59789"/>
        <dbReference type="ChEBI" id="CHEBI:74269"/>
        <dbReference type="ChEBI" id="CHEBI:74480"/>
        <dbReference type="EC" id="2.1.1.33"/>
    </reaction>
</comment>
<evidence type="ECO:0000256" key="6">
    <source>
        <dbReference type="ARBA" id="ARBA00022694"/>
    </source>
</evidence>
<dbReference type="InterPro" id="IPR029063">
    <property type="entry name" value="SAM-dependent_MTases_sf"/>
</dbReference>
<dbReference type="Gene3D" id="3.40.50.150">
    <property type="entry name" value="Vaccinia Virus protein VP39"/>
    <property type="match status" value="1"/>
</dbReference>
<evidence type="ECO:0000256" key="4">
    <source>
        <dbReference type="ARBA" id="ARBA00022679"/>
    </source>
</evidence>
<dbReference type="InterPro" id="IPR003358">
    <property type="entry name" value="tRNA_(Gua-N-7)_MeTrfase_Trmb"/>
</dbReference>
<name>A0A3B0S2S2_9ZZZZ</name>
<dbReference type="EMBL" id="UOEC01000067">
    <property type="protein sequence ID" value="VAV89755.1"/>
    <property type="molecule type" value="Genomic_DNA"/>
</dbReference>
<dbReference type="GO" id="GO:0008176">
    <property type="term" value="F:tRNA (guanine(46)-N7)-methyltransferase activity"/>
    <property type="evidence" value="ECO:0007669"/>
    <property type="project" value="UniProtKB-EC"/>
</dbReference>
<dbReference type="GO" id="GO:0043527">
    <property type="term" value="C:tRNA methyltransferase complex"/>
    <property type="evidence" value="ECO:0007669"/>
    <property type="project" value="TreeGrafter"/>
</dbReference>
<organism evidence="7">
    <name type="scientific">hydrothermal vent metagenome</name>
    <dbReference type="NCBI Taxonomy" id="652676"/>
    <lineage>
        <taxon>unclassified sequences</taxon>
        <taxon>metagenomes</taxon>
        <taxon>ecological metagenomes</taxon>
    </lineage>
</organism>
<dbReference type="SUPFAM" id="SSF53335">
    <property type="entry name" value="S-adenosyl-L-methionine-dependent methyltransferases"/>
    <property type="match status" value="1"/>
</dbReference>
<dbReference type="PANTHER" id="PTHR23417">
    <property type="entry name" value="3-DEOXY-D-MANNO-OCTULOSONIC-ACID TRANSFERASE/TRNA GUANINE-N 7 - -METHYLTRANSFERASE"/>
    <property type="match status" value="1"/>
</dbReference>
<dbReference type="AlphaFoldDB" id="A0A3B0S2S2"/>
<protein>
    <recommendedName>
        <fullName evidence="2">tRNA (guanine(46)-N(7))-methyltransferase</fullName>
        <ecNumber evidence="2">2.1.1.33</ecNumber>
    </recommendedName>
</protein>
<accession>A0A3B0S2S2</accession>
<reference evidence="7" key="1">
    <citation type="submission" date="2018-06" db="EMBL/GenBank/DDBJ databases">
        <authorList>
            <person name="Zhirakovskaya E."/>
        </authorList>
    </citation>
    <scope>NUCLEOTIDE SEQUENCE</scope>
</reference>
<dbReference type="HAMAP" id="MF_01057">
    <property type="entry name" value="tRNA_methyltr_TrmB"/>
    <property type="match status" value="1"/>
</dbReference>